<reference evidence="4" key="1">
    <citation type="submission" date="2025-08" db="UniProtKB">
        <authorList>
            <consortium name="Ensembl"/>
        </authorList>
    </citation>
    <scope>IDENTIFICATION</scope>
</reference>
<evidence type="ECO:0000256" key="1">
    <source>
        <dbReference type="SAM" id="MobiDB-lite"/>
    </source>
</evidence>
<name>A0A8C4NG02_EPTBU</name>
<organism evidence="4 5">
    <name type="scientific">Eptatretus burgeri</name>
    <name type="common">Inshore hagfish</name>
    <dbReference type="NCBI Taxonomy" id="7764"/>
    <lineage>
        <taxon>Eukaryota</taxon>
        <taxon>Metazoa</taxon>
        <taxon>Chordata</taxon>
        <taxon>Craniata</taxon>
        <taxon>Vertebrata</taxon>
        <taxon>Cyclostomata</taxon>
        <taxon>Myxini</taxon>
        <taxon>Myxiniformes</taxon>
        <taxon>Myxinidae</taxon>
        <taxon>Eptatretinae</taxon>
        <taxon>Eptatretus</taxon>
    </lineage>
</organism>
<dbReference type="Proteomes" id="UP000694388">
    <property type="component" value="Unplaced"/>
</dbReference>
<feature type="region of interest" description="Disordered" evidence="1">
    <location>
        <begin position="391"/>
        <end position="410"/>
    </location>
</feature>
<evidence type="ECO:0000313" key="5">
    <source>
        <dbReference type="Proteomes" id="UP000694388"/>
    </source>
</evidence>
<dbReference type="GO" id="GO:0005815">
    <property type="term" value="C:microtubule organizing center"/>
    <property type="evidence" value="ECO:0007669"/>
    <property type="project" value="TreeGrafter"/>
</dbReference>
<evidence type="ECO:0000259" key="3">
    <source>
        <dbReference type="Pfam" id="PF25775"/>
    </source>
</evidence>
<dbReference type="InterPro" id="IPR026123">
    <property type="entry name" value="STIL"/>
</dbReference>
<feature type="compositionally biased region" description="Polar residues" evidence="1">
    <location>
        <begin position="257"/>
        <end position="267"/>
    </location>
</feature>
<feature type="compositionally biased region" description="Polar residues" evidence="1">
    <location>
        <begin position="947"/>
        <end position="957"/>
    </location>
</feature>
<dbReference type="Ensembl" id="ENSEBUT00000002293.1">
    <property type="protein sequence ID" value="ENSEBUP00000001949.1"/>
    <property type="gene ID" value="ENSEBUG00000001516.1"/>
</dbReference>
<dbReference type="Pfam" id="PF15253">
    <property type="entry name" value="STIL_N"/>
    <property type="match status" value="3"/>
</dbReference>
<dbReference type="Pfam" id="PF25775">
    <property type="entry name" value="CC_STIL"/>
    <property type="match status" value="1"/>
</dbReference>
<dbReference type="PANTHER" id="PTHR15128">
    <property type="entry name" value="TAL1 SCL INTERRUPTING LOCUS"/>
    <property type="match status" value="1"/>
</dbReference>
<dbReference type="InterPro" id="IPR057731">
    <property type="entry name" value="STIL_N"/>
</dbReference>
<dbReference type="GO" id="GO:0007224">
    <property type="term" value="P:smoothened signaling pathway"/>
    <property type="evidence" value="ECO:0007669"/>
    <property type="project" value="TreeGrafter"/>
</dbReference>
<feature type="compositionally biased region" description="Basic and acidic residues" evidence="1">
    <location>
        <begin position="960"/>
        <end position="970"/>
    </location>
</feature>
<dbReference type="AlphaFoldDB" id="A0A8C4NG02"/>
<dbReference type="InterPro" id="IPR058559">
    <property type="entry name" value="PRM_STIL"/>
</dbReference>
<reference evidence="4" key="2">
    <citation type="submission" date="2025-09" db="UniProtKB">
        <authorList>
            <consortium name="Ensembl"/>
        </authorList>
    </citation>
    <scope>IDENTIFICATION</scope>
</reference>
<feature type="region of interest" description="Disordered" evidence="1">
    <location>
        <begin position="947"/>
        <end position="991"/>
    </location>
</feature>
<feature type="domain" description="STIL N-terminal" evidence="2">
    <location>
        <begin position="195"/>
        <end position="240"/>
    </location>
</feature>
<feature type="domain" description="STIL N-terminal" evidence="2">
    <location>
        <begin position="3"/>
        <end position="104"/>
    </location>
</feature>
<dbReference type="OMA" id="FPCRPPA"/>
<feature type="domain" description="STIL N-terminal" evidence="2">
    <location>
        <begin position="105"/>
        <end position="192"/>
    </location>
</feature>
<dbReference type="GO" id="GO:0007052">
    <property type="term" value="P:mitotic spindle organization"/>
    <property type="evidence" value="ECO:0007669"/>
    <property type="project" value="TreeGrafter"/>
</dbReference>
<evidence type="ECO:0000313" key="4">
    <source>
        <dbReference type="Ensembl" id="ENSEBUP00000001949.1"/>
    </source>
</evidence>
<feature type="compositionally biased region" description="Basic and acidic residues" evidence="1">
    <location>
        <begin position="579"/>
        <end position="598"/>
    </location>
</feature>
<keyword evidence="5" id="KW-1185">Reference proteome</keyword>
<dbReference type="GeneTree" id="ENSGT00390000007310"/>
<feature type="region of interest" description="Disordered" evidence="1">
    <location>
        <begin position="579"/>
        <end position="605"/>
    </location>
</feature>
<dbReference type="GO" id="GO:0031023">
    <property type="term" value="P:microtubule organizing center organization"/>
    <property type="evidence" value="ECO:0007669"/>
    <property type="project" value="TreeGrafter"/>
</dbReference>
<feature type="region of interest" description="Disordered" evidence="1">
    <location>
        <begin position="875"/>
        <end position="896"/>
    </location>
</feature>
<proteinExistence type="predicted"/>
<accession>A0A8C4NG02</accession>
<dbReference type="PANTHER" id="PTHR15128:SF0">
    <property type="entry name" value="SCL-INTERRUPTING LOCUS PROTEIN"/>
    <property type="match status" value="1"/>
</dbReference>
<feature type="domain" description="STIL coiled coil region" evidence="3">
    <location>
        <begin position="553"/>
        <end position="581"/>
    </location>
</feature>
<protein>
    <submittedName>
        <fullName evidence="4">Uncharacterized protein</fullName>
    </submittedName>
</protein>
<sequence>MFSLCRNPQIRIAEKVLRLANGHAIQSGVKCLSCFLIGSVEVDDDEGGLTLILDRFDPGRAIPGQEIPVPTALLPGDLLVPLLIVVGASDSITSTALSTEVFHRILTTGLLDSLCHGLCASYVCVGASLVATPVQPVPVIPTALARNLGSTYNLAQSRGAVKSGFLTMDQTRKLLLLLDTDPKTTTLPLVGTVSLETRAFLLVLFPLIHRQPEFYECRPGNDRGLDFELFSCSETVSIMKVCASFLHFHSVAAVNSPGQRSLTSDNDSGVEEEDLSPRPLPSPHPNTQQFPKVQPSVPELSLVVDTGSTLASQLSNITHSSLNGTGIPAFSHPHHHSTTTRLVETFPGVGDLMHPMVRQASQHSPELRSTLENIPTAQPACTASRLTVHTSGSSRCHGSPSGHAMPNSTLPPLPILQPQHALESPQHQKGGLSCTCCREMCPQSLQSTCTGCATSSHPDCNSSNPTCKHYAVHYPGGQISSSPKVTMPWCPISASQCTTMPSPSPCCGHCKPPMIDHMTGLPSLPTVPCIASSTTDAECLHRSHTSCHSDLKPDAYQKLREQDRQLQVLQTQIQQLLAEQEKMRSSAEPTHASKEEPGNKPGGTVACEKVSIAVGASLFWGGSKQPVDRSKGSFGSSNEIAGHSWIKDYVPASTGPDNKGYTCVNLASSPRAVDVPIYSECCSGMGNSIMLAQSLSPTTNLSLQQESSQCRDVAAATMKQLRKMGVKLDLDTSPTVHRTEKVERTSTTAHMFGTSGAVLPGLGAPSLSELGCLSGRHASDLSMEANAIALKYLSAAELAELAQCSVQRGDVQTVPQLPILHPTSSSLGLFSTNNMSFATRRYMRKYGLLDVNDETFENDEEDEDDIVKMKDDLDVGKYDTGSRPSQSPLQDRWHGTDVPQRCWSNAQRLSKHTRHCETEWQRASKTHGTKPSDRDFLGCKECFEPTMQTPLPSSKTATDLPHDPQHHESGRAAPVKVEADGCHASQAESETTVSHVLNLDRLRRLPKLF</sequence>
<dbReference type="InterPro" id="IPR057655">
    <property type="entry name" value="STIL_CC"/>
</dbReference>
<evidence type="ECO:0000259" key="2">
    <source>
        <dbReference type="Pfam" id="PF15253"/>
    </source>
</evidence>
<dbReference type="GO" id="GO:0071539">
    <property type="term" value="P:protein localization to centrosome"/>
    <property type="evidence" value="ECO:0007669"/>
    <property type="project" value="TreeGrafter"/>
</dbReference>
<dbReference type="Pfam" id="PF26399">
    <property type="entry name" value="PRM_STIL"/>
    <property type="match status" value="1"/>
</dbReference>
<feature type="region of interest" description="Disordered" evidence="1">
    <location>
        <begin position="257"/>
        <end position="293"/>
    </location>
</feature>